<protein>
    <submittedName>
        <fullName evidence="1">Uncharacterized protein</fullName>
    </submittedName>
</protein>
<evidence type="ECO:0000313" key="1">
    <source>
        <dbReference type="EMBL" id="KAF9487797.1"/>
    </source>
</evidence>
<sequence>MANIIRSAKSASDWTMNDLHAYNFQIRFEDAATFFGATPLSPPAVSQDILTTPDPDDALDDHVYNFLAQMDLAMLPSEPEESSVIDFVVALFHALGYIHRPRVVRTRKQLQFLACGETKHAKPDICIIDRSVNDVILLVQEDKRFYSGADADAQLIAEAIAAFQSNNVRRRRAGLEELDSKIIPGIIMVGTAPSFFKIPVTEQLSECVAQGQYPPTPTIVTGHVPDLPRPNRRFSEGMKPLDNRRVILQCYEAFKQFVV</sequence>
<organism evidence="1 2">
    <name type="scientific">Pleurotus eryngii</name>
    <name type="common">Boletus of the steppes</name>
    <dbReference type="NCBI Taxonomy" id="5323"/>
    <lineage>
        <taxon>Eukaryota</taxon>
        <taxon>Fungi</taxon>
        <taxon>Dikarya</taxon>
        <taxon>Basidiomycota</taxon>
        <taxon>Agaricomycotina</taxon>
        <taxon>Agaricomycetes</taxon>
        <taxon>Agaricomycetidae</taxon>
        <taxon>Agaricales</taxon>
        <taxon>Pleurotineae</taxon>
        <taxon>Pleurotaceae</taxon>
        <taxon>Pleurotus</taxon>
    </lineage>
</organism>
<dbReference type="OrthoDB" id="3258141at2759"/>
<accession>A0A9P5ZGG7</accession>
<dbReference type="EMBL" id="MU154749">
    <property type="protein sequence ID" value="KAF9487797.1"/>
    <property type="molecule type" value="Genomic_DNA"/>
</dbReference>
<gene>
    <name evidence="1" type="ORF">BDN71DRAFT_578874</name>
</gene>
<name>A0A9P5ZGG7_PLEER</name>
<dbReference type="Proteomes" id="UP000807025">
    <property type="component" value="Unassembled WGS sequence"/>
</dbReference>
<reference evidence="1" key="1">
    <citation type="submission" date="2020-11" db="EMBL/GenBank/DDBJ databases">
        <authorList>
            <consortium name="DOE Joint Genome Institute"/>
            <person name="Ahrendt S."/>
            <person name="Riley R."/>
            <person name="Andreopoulos W."/>
            <person name="Labutti K."/>
            <person name="Pangilinan J."/>
            <person name="Ruiz-Duenas F.J."/>
            <person name="Barrasa J.M."/>
            <person name="Sanchez-Garcia M."/>
            <person name="Camarero S."/>
            <person name="Miyauchi S."/>
            <person name="Serrano A."/>
            <person name="Linde D."/>
            <person name="Babiker R."/>
            <person name="Drula E."/>
            <person name="Ayuso-Fernandez I."/>
            <person name="Pacheco R."/>
            <person name="Padilla G."/>
            <person name="Ferreira P."/>
            <person name="Barriuso J."/>
            <person name="Kellner H."/>
            <person name="Castanera R."/>
            <person name="Alfaro M."/>
            <person name="Ramirez L."/>
            <person name="Pisabarro A.G."/>
            <person name="Kuo A."/>
            <person name="Tritt A."/>
            <person name="Lipzen A."/>
            <person name="He G."/>
            <person name="Yan M."/>
            <person name="Ng V."/>
            <person name="Cullen D."/>
            <person name="Martin F."/>
            <person name="Rosso M.-N."/>
            <person name="Henrissat B."/>
            <person name="Hibbett D."/>
            <person name="Martinez A.T."/>
            <person name="Grigoriev I.V."/>
        </authorList>
    </citation>
    <scope>NUCLEOTIDE SEQUENCE</scope>
    <source>
        <strain evidence="1">ATCC 90797</strain>
    </source>
</reference>
<proteinExistence type="predicted"/>
<keyword evidence="2" id="KW-1185">Reference proteome</keyword>
<dbReference type="AlphaFoldDB" id="A0A9P5ZGG7"/>
<comment type="caution">
    <text evidence="1">The sequence shown here is derived from an EMBL/GenBank/DDBJ whole genome shotgun (WGS) entry which is preliminary data.</text>
</comment>
<evidence type="ECO:0000313" key="2">
    <source>
        <dbReference type="Proteomes" id="UP000807025"/>
    </source>
</evidence>